<evidence type="ECO:0000256" key="7">
    <source>
        <dbReference type="ARBA" id="ARBA00022741"/>
    </source>
</evidence>
<dbReference type="PANTHER" id="PTHR43711:SF1">
    <property type="entry name" value="HISTIDINE KINASE 1"/>
    <property type="match status" value="1"/>
</dbReference>
<evidence type="ECO:0000256" key="5">
    <source>
        <dbReference type="ARBA" id="ARBA00022553"/>
    </source>
</evidence>
<dbReference type="GO" id="GO:0005524">
    <property type="term" value="F:ATP binding"/>
    <property type="evidence" value="ECO:0007669"/>
    <property type="project" value="UniProtKB-KW"/>
</dbReference>
<evidence type="ECO:0000256" key="9">
    <source>
        <dbReference type="ARBA" id="ARBA00022840"/>
    </source>
</evidence>
<keyword evidence="7" id="KW-0547">Nucleotide-binding</keyword>
<dbReference type="SUPFAM" id="SSF47384">
    <property type="entry name" value="Homodimeric domain of signal transducing histidine kinase"/>
    <property type="match status" value="1"/>
</dbReference>
<feature type="transmembrane region" description="Helical" evidence="12">
    <location>
        <begin position="12"/>
        <end position="36"/>
    </location>
</feature>
<keyword evidence="9" id="KW-0067">ATP-binding</keyword>
<dbReference type="GO" id="GO:0005886">
    <property type="term" value="C:plasma membrane"/>
    <property type="evidence" value="ECO:0007669"/>
    <property type="project" value="UniProtKB-SubCell"/>
</dbReference>
<keyword evidence="8" id="KW-0418">Kinase</keyword>
<dbReference type="SUPFAM" id="SSF158472">
    <property type="entry name" value="HAMP domain-like"/>
    <property type="match status" value="1"/>
</dbReference>
<dbReference type="PRINTS" id="PR00344">
    <property type="entry name" value="BCTRLSENSOR"/>
</dbReference>
<dbReference type="InterPro" id="IPR003661">
    <property type="entry name" value="HisK_dim/P_dom"/>
</dbReference>
<evidence type="ECO:0000256" key="6">
    <source>
        <dbReference type="ARBA" id="ARBA00022679"/>
    </source>
</evidence>
<comment type="catalytic activity">
    <reaction evidence="1">
        <text>ATP + protein L-histidine = ADP + protein N-phospho-L-histidine.</text>
        <dbReference type="EC" id="2.7.13.3"/>
    </reaction>
</comment>
<dbReference type="PROSITE" id="PS50885">
    <property type="entry name" value="HAMP"/>
    <property type="match status" value="1"/>
</dbReference>
<evidence type="ECO:0000313" key="15">
    <source>
        <dbReference type="EMBL" id="AJY76301.1"/>
    </source>
</evidence>
<dbReference type="Pfam" id="PF00512">
    <property type="entry name" value="HisKA"/>
    <property type="match status" value="1"/>
</dbReference>
<dbReference type="PANTHER" id="PTHR43711">
    <property type="entry name" value="TWO-COMPONENT HISTIDINE KINASE"/>
    <property type="match status" value="1"/>
</dbReference>
<keyword evidence="12" id="KW-1133">Transmembrane helix</keyword>
<keyword evidence="5" id="KW-0597">Phosphoprotein</keyword>
<dbReference type="InterPro" id="IPR005467">
    <property type="entry name" value="His_kinase_dom"/>
</dbReference>
<evidence type="ECO:0000256" key="10">
    <source>
        <dbReference type="ARBA" id="ARBA00023012"/>
    </source>
</evidence>
<evidence type="ECO:0000256" key="11">
    <source>
        <dbReference type="ARBA" id="ARBA00023136"/>
    </source>
</evidence>
<dbReference type="InterPro" id="IPR050736">
    <property type="entry name" value="Sensor_HK_Regulatory"/>
</dbReference>
<dbReference type="InterPro" id="IPR036890">
    <property type="entry name" value="HATPase_C_sf"/>
</dbReference>
<gene>
    <name evidence="15" type="ORF">VN24_19195</name>
</gene>
<dbReference type="SMART" id="SM00304">
    <property type="entry name" value="HAMP"/>
    <property type="match status" value="1"/>
</dbReference>
<dbReference type="InterPro" id="IPR036097">
    <property type="entry name" value="HisK_dim/P_sf"/>
</dbReference>
<keyword evidence="12" id="KW-0812">Transmembrane</keyword>
<dbReference type="CDD" id="cd06225">
    <property type="entry name" value="HAMP"/>
    <property type="match status" value="1"/>
</dbReference>
<protein>
    <recommendedName>
        <fullName evidence="3">histidine kinase</fullName>
        <ecNumber evidence="3">2.7.13.3</ecNumber>
    </recommendedName>
</protein>
<dbReference type="Gene3D" id="3.30.565.10">
    <property type="entry name" value="Histidine kinase-like ATPase, C-terminal domain"/>
    <property type="match status" value="1"/>
</dbReference>
<evidence type="ECO:0000256" key="2">
    <source>
        <dbReference type="ARBA" id="ARBA00004651"/>
    </source>
</evidence>
<dbReference type="InterPro" id="IPR003594">
    <property type="entry name" value="HATPase_dom"/>
</dbReference>
<evidence type="ECO:0000256" key="12">
    <source>
        <dbReference type="SAM" id="Phobius"/>
    </source>
</evidence>
<dbReference type="InterPro" id="IPR003660">
    <property type="entry name" value="HAMP_dom"/>
</dbReference>
<evidence type="ECO:0000256" key="8">
    <source>
        <dbReference type="ARBA" id="ARBA00022777"/>
    </source>
</evidence>
<comment type="subcellular location">
    <subcellularLocation>
        <location evidence="2">Cell membrane</location>
        <topology evidence="2">Multi-pass membrane protein</topology>
    </subcellularLocation>
</comment>
<keyword evidence="10" id="KW-0902">Two-component regulatory system</keyword>
<evidence type="ECO:0000256" key="4">
    <source>
        <dbReference type="ARBA" id="ARBA00022475"/>
    </source>
</evidence>
<accession>A0A0D5NM17</accession>
<dbReference type="STRING" id="1126833.VN24_19195"/>
<evidence type="ECO:0000259" key="13">
    <source>
        <dbReference type="PROSITE" id="PS50109"/>
    </source>
</evidence>
<dbReference type="FunFam" id="3.30.565.10:FF:000006">
    <property type="entry name" value="Sensor histidine kinase WalK"/>
    <property type="match status" value="1"/>
</dbReference>
<evidence type="ECO:0000259" key="14">
    <source>
        <dbReference type="PROSITE" id="PS50885"/>
    </source>
</evidence>
<dbReference type="InterPro" id="IPR004358">
    <property type="entry name" value="Sig_transdc_His_kin-like_C"/>
</dbReference>
<keyword evidence="16" id="KW-1185">Reference proteome</keyword>
<dbReference type="RefSeq" id="WP_045671729.1">
    <property type="nucleotide sequence ID" value="NZ_CP011058.1"/>
</dbReference>
<dbReference type="Gene3D" id="1.10.287.130">
    <property type="match status" value="1"/>
</dbReference>
<dbReference type="SMART" id="SM00388">
    <property type="entry name" value="HisKA"/>
    <property type="match status" value="1"/>
</dbReference>
<reference evidence="15 16" key="1">
    <citation type="journal article" date="2015" name="J. Biotechnol.">
        <title>Complete genome sequence of Paenibacillus beijingensis 7188(T) (=DSM 24997(T)), a novel rhizobacterium from jujube garden soil.</title>
        <authorList>
            <person name="Kwak Y."/>
            <person name="Shin J.H."/>
        </authorList>
    </citation>
    <scope>NUCLEOTIDE SEQUENCE [LARGE SCALE GENOMIC DNA]</scope>
    <source>
        <strain evidence="15 16">DSM 24997</strain>
    </source>
</reference>
<dbReference type="Gene3D" id="6.10.340.10">
    <property type="match status" value="1"/>
</dbReference>
<dbReference type="FunFam" id="1.10.287.130:FF:000001">
    <property type="entry name" value="Two-component sensor histidine kinase"/>
    <property type="match status" value="1"/>
</dbReference>
<sequence>MKRGRLLLRIAAPFLIFIVVTLVFTSAAFWMTHTLIRHLEGVNAWLGSMNPERREYIQLLATTLISFLLLAVAGRMAAWIGGRFFEHPIKQLIETIRQVSRGDFNIRKPLKRKLQGEFGELSDSIYDMAEELKEMERIRQEFISNVSHEIQSPLTSIRGYSRALKMNPGMEPSEQSRILDIIETESLRLSRLSDNLLKLTSLESVHHPHEPKPLRLDRQLRRLILACEPQWSGKGIELDVALDEVSVTADEDSLSQVWVNLLHNAVKFTPEGGTIAVALTEKEREVEVRIADSGIGIDGEDLPHLFERFYKADKSRNRTGTGSGLGLSIVRKIIELHSGQVTVRSVPGEGSEFTVRLPKPDGPKA</sequence>
<name>A0A0D5NM17_9BACL</name>
<dbReference type="Proteomes" id="UP000032633">
    <property type="component" value="Chromosome"/>
</dbReference>
<dbReference type="CDD" id="cd16922">
    <property type="entry name" value="HATPase_EvgS-ArcB-TorS-like"/>
    <property type="match status" value="1"/>
</dbReference>
<dbReference type="Pfam" id="PF00672">
    <property type="entry name" value="HAMP"/>
    <property type="match status" value="1"/>
</dbReference>
<dbReference type="SMART" id="SM00387">
    <property type="entry name" value="HATPase_c"/>
    <property type="match status" value="1"/>
</dbReference>
<dbReference type="EMBL" id="CP011058">
    <property type="protein sequence ID" value="AJY76301.1"/>
    <property type="molecule type" value="Genomic_DNA"/>
</dbReference>
<proteinExistence type="predicted"/>
<feature type="domain" description="Histidine kinase" evidence="13">
    <location>
        <begin position="145"/>
        <end position="361"/>
    </location>
</feature>
<dbReference type="AlphaFoldDB" id="A0A0D5NM17"/>
<evidence type="ECO:0000256" key="1">
    <source>
        <dbReference type="ARBA" id="ARBA00000085"/>
    </source>
</evidence>
<dbReference type="GO" id="GO:0000155">
    <property type="term" value="F:phosphorelay sensor kinase activity"/>
    <property type="evidence" value="ECO:0007669"/>
    <property type="project" value="InterPro"/>
</dbReference>
<dbReference type="SUPFAM" id="SSF55874">
    <property type="entry name" value="ATPase domain of HSP90 chaperone/DNA topoisomerase II/histidine kinase"/>
    <property type="match status" value="1"/>
</dbReference>
<dbReference type="EC" id="2.7.13.3" evidence="3"/>
<evidence type="ECO:0000313" key="16">
    <source>
        <dbReference type="Proteomes" id="UP000032633"/>
    </source>
</evidence>
<dbReference type="CDD" id="cd00082">
    <property type="entry name" value="HisKA"/>
    <property type="match status" value="1"/>
</dbReference>
<feature type="domain" description="HAMP" evidence="14">
    <location>
        <begin position="83"/>
        <end position="137"/>
    </location>
</feature>
<evidence type="ECO:0000256" key="3">
    <source>
        <dbReference type="ARBA" id="ARBA00012438"/>
    </source>
</evidence>
<dbReference type="Pfam" id="PF02518">
    <property type="entry name" value="HATPase_c"/>
    <property type="match status" value="1"/>
</dbReference>
<organism evidence="15 16">
    <name type="scientific">Paenibacillus beijingensis</name>
    <dbReference type="NCBI Taxonomy" id="1126833"/>
    <lineage>
        <taxon>Bacteria</taxon>
        <taxon>Bacillati</taxon>
        <taxon>Bacillota</taxon>
        <taxon>Bacilli</taxon>
        <taxon>Bacillales</taxon>
        <taxon>Paenibacillaceae</taxon>
        <taxon>Paenibacillus</taxon>
    </lineage>
</organism>
<keyword evidence="6" id="KW-0808">Transferase</keyword>
<keyword evidence="4" id="KW-1003">Cell membrane</keyword>
<feature type="transmembrane region" description="Helical" evidence="12">
    <location>
        <begin position="56"/>
        <end position="80"/>
    </location>
</feature>
<dbReference type="PROSITE" id="PS50109">
    <property type="entry name" value="HIS_KIN"/>
    <property type="match status" value="1"/>
</dbReference>
<keyword evidence="11 12" id="KW-0472">Membrane</keyword>
<dbReference type="HOGENOM" id="CLU_000445_89_3_9"/>
<dbReference type="PATRIC" id="fig|1126833.4.peg.4230"/>
<dbReference type="KEGG" id="pbj:VN24_19195"/>
<reference evidence="16" key="2">
    <citation type="submission" date="2015-03" db="EMBL/GenBank/DDBJ databases">
        <title>Genome sequence of Paenibacillus beijingensis strain DSM 24997T.</title>
        <authorList>
            <person name="Kwak Y."/>
            <person name="Shin J.-H."/>
        </authorList>
    </citation>
    <scope>NUCLEOTIDE SEQUENCE [LARGE SCALE GENOMIC DNA]</scope>
    <source>
        <strain evidence="16">DSM 24997</strain>
    </source>
</reference>